<organism evidence="2 3">
    <name type="scientific">Heligmosomoides polygyrus</name>
    <name type="common">Parasitic roundworm</name>
    <dbReference type="NCBI Taxonomy" id="6339"/>
    <lineage>
        <taxon>Eukaryota</taxon>
        <taxon>Metazoa</taxon>
        <taxon>Ecdysozoa</taxon>
        <taxon>Nematoda</taxon>
        <taxon>Chromadorea</taxon>
        <taxon>Rhabditida</taxon>
        <taxon>Rhabditina</taxon>
        <taxon>Rhabditomorpha</taxon>
        <taxon>Strongyloidea</taxon>
        <taxon>Heligmosomidae</taxon>
        <taxon>Heligmosomoides</taxon>
    </lineage>
</organism>
<accession>A0A3P7ZYJ4</accession>
<dbReference type="SUPFAM" id="SSF53254">
    <property type="entry name" value="Phosphoglycerate mutase-like"/>
    <property type="match status" value="1"/>
</dbReference>
<dbReference type="GO" id="GO:0016791">
    <property type="term" value="F:phosphatase activity"/>
    <property type="evidence" value="ECO:0007669"/>
    <property type="project" value="TreeGrafter"/>
</dbReference>
<reference evidence="1 2" key="1">
    <citation type="submission" date="2018-11" db="EMBL/GenBank/DDBJ databases">
        <authorList>
            <consortium name="Pathogen Informatics"/>
        </authorList>
    </citation>
    <scope>NUCLEOTIDE SEQUENCE [LARGE SCALE GENOMIC DNA]</scope>
</reference>
<evidence type="ECO:0000313" key="2">
    <source>
        <dbReference type="Proteomes" id="UP000050761"/>
    </source>
</evidence>
<name>A0A183G4F6_HELPZ</name>
<reference evidence="3" key="2">
    <citation type="submission" date="2019-09" db="UniProtKB">
        <authorList>
            <consortium name="WormBaseParasite"/>
        </authorList>
    </citation>
    <scope>IDENTIFICATION</scope>
</reference>
<dbReference type="Proteomes" id="UP000050761">
    <property type="component" value="Unassembled WGS sequence"/>
</dbReference>
<dbReference type="WBParaSite" id="HPBE_0001639901-mRNA-1">
    <property type="protein sequence ID" value="HPBE_0001639901-mRNA-1"/>
    <property type="gene ID" value="HPBE_0001639901"/>
</dbReference>
<dbReference type="Gene3D" id="3.40.50.1240">
    <property type="entry name" value="Phosphoglycerate mutase-like"/>
    <property type="match status" value="1"/>
</dbReference>
<dbReference type="OrthoDB" id="5821688at2759"/>
<evidence type="ECO:0000313" key="1">
    <source>
        <dbReference type="EMBL" id="VDP05822.1"/>
    </source>
</evidence>
<accession>A0A183G4F6</accession>
<gene>
    <name evidence="1" type="ORF">HPBE_LOCUS16394</name>
</gene>
<proteinExistence type="predicted"/>
<dbReference type="PANTHER" id="PTHR11567">
    <property type="entry name" value="ACID PHOSPHATASE-RELATED"/>
    <property type="match status" value="1"/>
</dbReference>
<sequence>MANGNVQNKGIVEYPRIHSGIPDFEFSKVWMVFDTLFVCCSTMKEWPAWVNATIFDQIRRLYDESSRLNYHTDVICRLRGRPPLRHIISRFEAKARGTLGDKPKLHAYSAQDTTLAAMLAAVGIYPKQFPDYSSAVMLVV</sequence>
<dbReference type="InterPro" id="IPR050645">
    <property type="entry name" value="Histidine_acid_phosphatase"/>
</dbReference>
<keyword evidence="2" id="KW-1185">Reference proteome</keyword>
<protein>
    <submittedName>
        <fullName evidence="3">DSPn domain-containing protein</fullName>
    </submittedName>
</protein>
<dbReference type="AlphaFoldDB" id="A0A183G4F6"/>
<dbReference type="PANTHER" id="PTHR11567:SF210">
    <property type="entry name" value="ACID PHOSPHATASE 5-RELATED"/>
    <property type="match status" value="1"/>
</dbReference>
<evidence type="ECO:0000313" key="3">
    <source>
        <dbReference type="WBParaSite" id="HPBE_0001639901-mRNA-1"/>
    </source>
</evidence>
<dbReference type="EMBL" id="UZAH01029394">
    <property type="protein sequence ID" value="VDP05822.1"/>
    <property type="molecule type" value="Genomic_DNA"/>
</dbReference>
<dbReference type="InterPro" id="IPR029033">
    <property type="entry name" value="His_PPase_superfam"/>
</dbReference>